<dbReference type="Proteomes" id="UP000323067">
    <property type="component" value="Chromosome iv"/>
</dbReference>
<keyword evidence="2 4" id="KW-0378">Hydrolase</keyword>
<dbReference type="PROSITE" id="PS51409">
    <property type="entry name" value="ARGINASE_2"/>
    <property type="match status" value="1"/>
</dbReference>
<feature type="signal peptide" evidence="6">
    <location>
        <begin position="1"/>
        <end position="20"/>
    </location>
</feature>
<dbReference type="PANTHER" id="PTHR35394:SF5">
    <property type="entry name" value="DUF3176 DOMAIN-CONTAINING PROTEIN"/>
    <property type="match status" value="1"/>
</dbReference>
<keyword evidence="1" id="KW-0479">Metal-binding</keyword>
<sequence length="969" mass="107338">MRHHSAAWVLLAQTVMGFSAYDYNTPGAAQVRFWLNRDDVDDGAVTQMPFLTGTGFATLPVTDCFRDDDSEESRYDIAILGAPHDTTTTGRPGARFGPPAIRLGSNQKTYGLSVYTRRDAMRDWATIVDCGDAKMTWLDNRYALKTLEQAHRKISGRPARSSNTSSVPRIITLGGDHTTTLAALRVTEKHWGPVSVIHFDSHIDTWDPSQLGGGISDYAQVYPTPPTKLILDSSIHAGIRAQVVNQGDMRHDKDCGFHIITARDLDLIGVQGVIDRLRARVNNTRVYISIDIDVLDPAFAPATGTPETGGWSSRELLTILAGLEGLEIIGGDVVEVAPPYDNNAATTALAAAEAAFALLELMVATPVKVAVNRGNRRLSRTHTHDGAADEENNAPDQGSHLLSHLLGRRTKSGRPASLEILQWWADEYKSAVICGLSIAILSVVLWYYDGKLVPRLSPGLDLEMVVIALVTVARVAMGNVVEACLSQCAWIWIAKSHQRRTKTVARLEDFKLFDEASRGFLGSVALMWRMKGLHLSCIGAAIIIFTHGFETFSQQMVHYVARPIVFRNETERSAPANYRSEYWDNVEQRDESTSFTLQLSTKAAIYTGIIADEIPVLMPACSTGNCSWPIFPSLAVCGECTPKSVMTECNGQGCTYSVSPSTSVIVLHGDGNEAFRARPIKEHQSLKDQGNTAYLSVFEVVAASDFKSKTNSTAFECALWACMKAYDTSMNDGHLTQNVIALWNETQIEVETNAHLEEHVFVNVPKEMNTLQRSRHAISTRAVQTIRRFMDNLTDGWYEDNAGRVNFSSDWAEAIHDGVPAMSDWMEQLTLSLSNEFRRHGKMGDDHSTRYEGSATKLANFVKVKWLWMIYPPLCLTISIYYLFATILASVRDNVAVWKGDSMPMLFSCIHPDILQLGASKMDTHKGLDELGRHGIALEKAESGAWVFEPTVGPEDPRGRMQRVFRWRD</sequence>
<dbReference type="Pfam" id="PF11374">
    <property type="entry name" value="DUF3176"/>
    <property type="match status" value="1"/>
</dbReference>
<dbReference type="Gene3D" id="3.40.800.10">
    <property type="entry name" value="Ureohydrolase domain"/>
    <property type="match status" value="1"/>
</dbReference>
<name>A0A2H4S7X3_CORMI</name>
<evidence type="ECO:0000256" key="2">
    <source>
        <dbReference type="ARBA" id="ARBA00022801"/>
    </source>
</evidence>
<organism evidence="7 8">
    <name type="scientific">Cordyceps militaris</name>
    <name type="common">Caterpillar fungus</name>
    <name type="synonym">Clavaria militaris</name>
    <dbReference type="NCBI Taxonomy" id="73501"/>
    <lineage>
        <taxon>Eukaryota</taxon>
        <taxon>Fungi</taxon>
        <taxon>Dikarya</taxon>
        <taxon>Ascomycota</taxon>
        <taxon>Pezizomycotina</taxon>
        <taxon>Sordariomycetes</taxon>
        <taxon>Hypocreomycetidae</taxon>
        <taxon>Hypocreales</taxon>
        <taxon>Cordycipitaceae</taxon>
        <taxon>Cordyceps</taxon>
    </lineage>
</organism>
<dbReference type="InterPro" id="IPR023696">
    <property type="entry name" value="Ureohydrolase_dom_sf"/>
</dbReference>
<keyword evidence="5" id="KW-0472">Membrane</keyword>
<dbReference type="Pfam" id="PF00491">
    <property type="entry name" value="Arginase"/>
    <property type="match status" value="1"/>
</dbReference>
<dbReference type="AlphaFoldDB" id="A0A2H4S7X3"/>
<dbReference type="SUPFAM" id="SSF52768">
    <property type="entry name" value="Arginase/deacetylase"/>
    <property type="match status" value="1"/>
</dbReference>
<keyword evidence="6" id="KW-0732">Signal</keyword>
<dbReference type="GO" id="GO:0046872">
    <property type="term" value="F:metal ion binding"/>
    <property type="evidence" value="ECO:0007669"/>
    <property type="project" value="UniProtKB-KW"/>
</dbReference>
<dbReference type="VEuPathDB" id="FungiDB:CCM_06009"/>
<dbReference type="EMBL" id="CP023322">
    <property type="protein sequence ID" value="ATY59209.1"/>
    <property type="molecule type" value="Genomic_DNA"/>
</dbReference>
<proteinExistence type="inferred from homology"/>
<evidence type="ECO:0000256" key="3">
    <source>
        <dbReference type="PROSITE-ProRule" id="PRU00742"/>
    </source>
</evidence>
<gene>
    <name evidence="7" type="ORF">A9K55_003371</name>
</gene>
<reference evidence="7 8" key="1">
    <citation type="journal article" date="2017" name="BMC Genomics">
        <title>Chromosome level assembly and secondary metabolite potential of the parasitic fungus Cordyceps militaris.</title>
        <authorList>
            <person name="Kramer G.J."/>
            <person name="Nodwell J.R."/>
        </authorList>
    </citation>
    <scope>NUCLEOTIDE SEQUENCE [LARGE SCALE GENOMIC DNA]</scope>
    <source>
        <strain evidence="7 8">ATCC 34164</strain>
    </source>
</reference>
<dbReference type="PRINTS" id="PR00116">
    <property type="entry name" value="ARGINASE"/>
</dbReference>
<dbReference type="OrthoDB" id="5242705at2759"/>
<evidence type="ECO:0000313" key="8">
    <source>
        <dbReference type="Proteomes" id="UP000323067"/>
    </source>
</evidence>
<accession>A0A2H4S7X3</accession>
<feature type="transmembrane region" description="Helical" evidence="5">
    <location>
        <begin position="866"/>
        <end position="884"/>
    </location>
</feature>
<dbReference type="PANTHER" id="PTHR35394">
    <property type="entry name" value="DUF3176 DOMAIN-CONTAINING PROTEIN"/>
    <property type="match status" value="1"/>
</dbReference>
<comment type="similarity">
    <text evidence="3 4">Belongs to the arginase family.</text>
</comment>
<evidence type="ECO:0000256" key="4">
    <source>
        <dbReference type="RuleBase" id="RU003684"/>
    </source>
</evidence>
<keyword evidence="5" id="KW-1133">Transmembrane helix</keyword>
<dbReference type="PROSITE" id="PS01053">
    <property type="entry name" value="ARGINASE_1"/>
    <property type="match status" value="1"/>
</dbReference>
<dbReference type="InterPro" id="IPR021514">
    <property type="entry name" value="DUF3176"/>
</dbReference>
<evidence type="ECO:0000256" key="1">
    <source>
        <dbReference type="ARBA" id="ARBA00022723"/>
    </source>
</evidence>
<keyword evidence="5" id="KW-0812">Transmembrane</keyword>
<dbReference type="InterPro" id="IPR020855">
    <property type="entry name" value="Ureohydrolase_Mn_BS"/>
</dbReference>
<dbReference type="GO" id="GO:0016813">
    <property type="term" value="F:hydrolase activity, acting on carbon-nitrogen (but not peptide) bonds, in linear amidines"/>
    <property type="evidence" value="ECO:0007669"/>
    <property type="project" value="InterPro"/>
</dbReference>
<feature type="chain" id="PRO_5014127343" evidence="6">
    <location>
        <begin position="21"/>
        <end position="969"/>
    </location>
</feature>
<evidence type="ECO:0000256" key="5">
    <source>
        <dbReference type="SAM" id="Phobius"/>
    </source>
</evidence>
<dbReference type="InterPro" id="IPR006035">
    <property type="entry name" value="Ureohydrolase"/>
</dbReference>
<evidence type="ECO:0000313" key="7">
    <source>
        <dbReference type="EMBL" id="ATY59209.1"/>
    </source>
</evidence>
<evidence type="ECO:0000256" key="6">
    <source>
        <dbReference type="SAM" id="SignalP"/>
    </source>
</evidence>
<protein>
    <submittedName>
        <fullName evidence="7">Arginase family</fullName>
    </submittedName>
</protein>
<dbReference type="VEuPathDB" id="FungiDB:A9K55_003371"/>